<keyword evidence="3 6" id="KW-0285">Flavoprotein</keyword>
<comment type="function">
    <text evidence="6">Part of a membrane-bound complex that couples electron transfer with translocation of ions across the membrane.</text>
</comment>
<dbReference type="Pfam" id="PF04205">
    <property type="entry name" value="FMN_bind"/>
    <property type="match status" value="1"/>
</dbReference>
<comment type="subunit">
    <text evidence="6">The complex is composed of six subunits: RnfA, RnfB, RnfC, RnfD, RnfE and RnfG.</text>
</comment>
<feature type="modified residue" description="FMN phosphoryl threonine" evidence="6">
    <location>
        <position position="179"/>
    </location>
</feature>
<keyword evidence="6" id="KW-0812">Transmembrane</keyword>
<dbReference type="EMBL" id="CYHA01000006">
    <property type="protein sequence ID" value="CUA85749.1"/>
    <property type="molecule type" value="Genomic_DNA"/>
</dbReference>
<evidence type="ECO:0000259" key="7">
    <source>
        <dbReference type="SMART" id="SM00900"/>
    </source>
</evidence>
<dbReference type="PANTHER" id="PTHR36118">
    <property type="entry name" value="ION-TRANSLOCATING OXIDOREDUCTASE COMPLEX SUBUNIT G"/>
    <property type="match status" value="1"/>
</dbReference>
<dbReference type="Proteomes" id="UP000243535">
    <property type="component" value="Unassembled WGS sequence"/>
</dbReference>
<dbReference type="NCBIfam" id="TIGR01947">
    <property type="entry name" value="rnfG"/>
    <property type="match status" value="1"/>
</dbReference>
<dbReference type="AlphaFoldDB" id="A0A0K6H436"/>
<dbReference type="InterPro" id="IPR007329">
    <property type="entry name" value="FMN-bd"/>
</dbReference>
<dbReference type="GO" id="GO:0005886">
    <property type="term" value="C:plasma membrane"/>
    <property type="evidence" value="ECO:0007669"/>
    <property type="project" value="UniProtKB-SubCell"/>
</dbReference>
<comment type="cofactor">
    <cofactor evidence="6">
        <name>FMN</name>
        <dbReference type="ChEBI" id="CHEBI:58210"/>
    </cofactor>
</comment>
<keyword evidence="6" id="KW-1003">Cell membrane</keyword>
<organism evidence="8 9">
    <name type="scientific">Gulbenkiania indica</name>
    <dbReference type="NCBI Taxonomy" id="375574"/>
    <lineage>
        <taxon>Bacteria</taxon>
        <taxon>Pseudomonadati</taxon>
        <taxon>Pseudomonadota</taxon>
        <taxon>Betaproteobacteria</taxon>
        <taxon>Neisseriales</taxon>
        <taxon>Chromobacteriaceae</taxon>
        <taxon>Gulbenkiania</taxon>
    </lineage>
</organism>
<evidence type="ECO:0000256" key="4">
    <source>
        <dbReference type="ARBA" id="ARBA00022643"/>
    </source>
</evidence>
<dbReference type="PIRSF" id="PIRSF006091">
    <property type="entry name" value="E_trnsport_RnfG"/>
    <property type="match status" value="1"/>
</dbReference>
<proteinExistence type="inferred from homology"/>
<keyword evidence="9" id="KW-1185">Reference proteome</keyword>
<evidence type="ECO:0000256" key="6">
    <source>
        <dbReference type="HAMAP-Rule" id="MF_00479"/>
    </source>
</evidence>
<dbReference type="GO" id="GO:0009055">
    <property type="term" value="F:electron transfer activity"/>
    <property type="evidence" value="ECO:0007669"/>
    <property type="project" value="InterPro"/>
</dbReference>
<keyword evidence="6" id="KW-0997">Cell inner membrane</keyword>
<evidence type="ECO:0000256" key="2">
    <source>
        <dbReference type="ARBA" id="ARBA00022553"/>
    </source>
</evidence>
<dbReference type="GO" id="GO:0010181">
    <property type="term" value="F:FMN binding"/>
    <property type="evidence" value="ECO:0007669"/>
    <property type="project" value="InterPro"/>
</dbReference>
<sequence>MSEATREALRQASRLGVFTLVVTTVLAGTYTLTGDIVAANEAAAREALIAQTLPPGAFDNQLGTTRRLLPPEAVRELGAPVEASLYTARLHGRISGHVFETAAPNGYGGRIRLLVGIRADGRLGGVRVIAHRETPGLGDYIDPAKSPWARQFEGLPAGPGTQWKVKKDGGQIDYMAGATISARAVAGAVARTVAYYHAHHDALVSD</sequence>
<keyword evidence="6" id="KW-1278">Translocase</keyword>
<keyword evidence="2 6" id="KW-0597">Phosphoprotein</keyword>
<keyword evidence="6" id="KW-1133">Transmembrane helix</keyword>
<keyword evidence="6" id="KW-0472">Membrane</keyword>
<dbReference type="STRING" id="375574.GCA_001418035_02266"/>
<dbReference type="PANTHER" id="PTHR36118:SF1">
    <property type="entry name" value="ION-TRANSLOCATING OXIDOREDUCTASE COMPLEX SUBUNIT G"/>
    <property type="match status" value="1"/>
</dbReference>
<dbReference type="InterPro" id="IPR010209">
    <property type="entry name" value="Ion_transpt_RnfG/RsxG"/>
</dbReference>
<keyword evidence="5 6" id="KW-0249">Electron transport</keyword>
<dbReference type="SMART" id="SM00900">
    <property type="entry name" value="FMN_bind"/>
    <property type="match status" value="1"/>
</dbReference>
<evidence type="ECO:0000256" key="3">
    <source>
        <dbReference type="ARBA" id="ARBA00022630"/>
    </source>
</evidence>
<dbReference type="GO" id="GO:0022900">
    <property type="term" value="P:electron transport chain"/>
    <property type="evidence" value="ECO:0007669"/>
    <property type="project" value="UniProtKB-UniRule"/>
</dbReference>
<keyword evidence="4 6" id="KW-0288">FMN</keyword>
<reference evidence="9" key="1">
    <citation type="submission" date="2015-08" db="EMBL/GenBank/DDBJ databases">
        <authorList>
            <person name="Varghese N."/>
        </authorList>
    </citation>
    <scope>NUCLEOTIDE SEQUENCE [LARGE SCALE GENOMIC DNA]</scope>
    <source>
        <strain evidence="9">DSM 17901</strain>
    </source>
</reference>
<name>A0A0K6H436_9NEIS</name>
<dbReference type="RefSeq" id="WP_055434309.1">
    <property type="nucleotide sequence ID" value="NZ_CYHA01000006.1"/>
</dbReference>
<comment type="similarity">
    <text evidence="6">Belongs to the RnfG family.</text>
</comment>
<evidence type="ECO:0000256" key="5">
    <source>
        <dbReference type="ARBA" id="ARBA00022982"/>
    </source>
</evidence>
<dbReference type="HAMAP" id="MF_00479">
    <property type="entry name" value="RsxG_RnfG"/>
    <property type="match status" value="1"/>
</dbReference>
<evidence type="ECO:0000256" key="1">
    <source>
        <dbReference type="ARBA" id="ARBA00022448"/>
    </source>
</evidence>
<feature type="domain" description="FMN-binding" evidence="7">
    <location>
        <begin position="106"/>
        <end position="196"/>
    </location>
</feature>
<evidence type="ECO:0000313" key="8">
    <source>
        <dbReference type="EMBL" id="CUA85749.1"/>
    </source>
</evidence>
<protein>
    <recommendedName>
        <fullName evidence="6">Ion-translocating oxidoreductase complex subunit G</fullName>
        <ecNumber evidence="6">7.-.-.-</ecNumber>
    </recommendedName>
    <alternativeName>
        <fullName evidence="6">Rnf electron transport complex subunit G</fullName>
    </alternativeName>
</protein>
<gene>
    <name evidence="6" type="primary">rnfG</name>
    <name evidence="8" type="ORF">Ga0061063_2486</name>
</gene>
<comment type="subcellular location">
    <subcellularLocation>
        <location evidence="6">Cell inner membrane</location>
        <topology evidence="6">Single-pass membrane protein</topology>
    </subcellularLocation>
</comment>
<evidence type="ECO:0000313" key="9">
    <source>
        <dbReference type="Proteomes" id="UP000243535"/>
    </source>
</evidence>
<accession>A0A0K6H436</accession>
<keyword evidence="1 6" id="KW-0813">Transport</keyword>
<dbReference type="EC" id="7.-.-.-" evidence="6"/>
<dbReference type="OrthoDB" id="9784165at2"/>